<dbReference type="InterPro" id="IPR002156">
    <property type="entry name" value="RNaseH_domain"/>
</dbReference>
<dbReference type="PANTHER" id="PTHR47723">
    <property type="entry name" value="OS05G0353850 PROTEIN"/>
    <property type="match status" value="1"/>
</dbReference>
<dbReference type="InterPro" id="IPR012337">
    <property type="entry name" value="RNaseH-like_sf"/>
</dbReference>
<sequence length="99" mass="10766">MSIVIHKILGYKHVDLEVDNVTVARVLNGSSLALCASTLMQMIKDFLARDWKVTVSHVPREVNMVANKLASLSCGLPLGMTSYTTPPASVDPLLLVDIM</sequence>
<dbReference type="Pfam" id="PF13456">
    <property type="entry name" value="RVT_3"/>
    <property type="match status" value="1"/>
</dbReference>
<feature type="domain" description="RNase H type-1" evidence="1">
    <location>
        <begin position="9"/>
        <end position="71"/>
    </location>
</feature>
<dbReference type="PANTHER" id="PTHR47723:SF13">
    <property type="entry name" value="PUTATIVE-RELATED"/>
    <property type="match status" value="1"/>
</dbReference>
<name>A0ABR2DIY5_9ROSI</name>
<protein>
    <recommendedName>
        <fullName evidence="1">RNase H type-1 domain-containing protein</fullName>
    </recommendedName>
</protein>
<dbReference type="Proteomes" id="UP001472677">
    <property type="component" value="Unassembled WGS sequence"/>
</dbReference>
<evidence type="ECO:0000313" key="2">
    <source>
        <dbReference type="EMBL" id="KAK8538943.1"/>
    </source>
</evidence>
<evidence type="ECO:0000259" key="1">
    <source>
        <dbReference type="Pfam" id="PF13456"/>
    </source>
</evidence>
<proteinExistence type="predicted"/>
<dbReference type="CDD" id="cd06222">
    <property type="entry name" value="RNase_H_like"/>
    <property type="match status" value="1"/>
</dbReference>
<gene>
    <name evidence="2" type="ORF">V6N12_034647</name>
</gene>
<dbReference type="InterPro" id="IPR053151">
    <property type="entry name" value="RNase_H-like"/>
</dbReference>
<dbReference type="SUPFAM" id="SSF53098">
    <property type="entry name" value="Ribonuclease H-like"/>
    <property type="match status" value="1"/>
</dbReference>
<dbReference type="EMBL" id="JBBPBM010000027">
    <property type="protein sequence ID" value="KAK8538943.1"/>
    <property type="molecule type" value="Genomic_DNA"/>
</dbReference>
<accession>A0ABR2DIY5</accession>
<comment type="caution">
    <text evidence="2">The sequence shown here is derived from an EMBL/GenBank/DDBJ whole genome shotgun (WGS) entry which is preliminary data.</text>
</comment>
<keyword evidence="3" id="KW-1185">Reference proteome</keyword>
<organism evidence="2 3">
    <name type="scientific">Hibiscus sabdariffa</name>
    <name type="common">roselle</name>
    <dbReference type="NCBI Taxonomy" id="183260"/>
    <lineage>
        <taxon>Eukaryota</taxon>
        <taxon>Viridiplantae</taxon>
        <taxon>Streptophyta</taxon>
        <taxon>Embryophyta</taxon>
        <taxon>Tracheophyta</taxon>
        <taxon>Spermatophyta</taxon>
        <taxon>Magnoliopsida</taxon>
        <taxon>eudicotyledons</taxon>
        <taxon>Gunneridae</taxon>
        <taxon>Pentapetalae</taxon>
        <taxon>rosids</taxon>
        <taxon>malvids</taxon>
        <taxon>Malvales</taxon>
        <taxon>Malvaceae</taxon>
        <taxon>Malvoideae</taxon>
        <taxon>Hibiscus</taxon>
    </lineage>
</organism>
<dbReference type="InterPro" id="IPR044730">
    <property type="entry name" value="RNase_H-like_dom_plant"/>
</dbReference>
<reference evidence="2 3" key="1">
    <citation type="journal article" date="2024" name="G3 (Bethesda)">
        <title>Genome assembly of Hibiscus sabdariffa L. provides insights into metabolisms of medicinal natural products.</title>
        <authorList>
            <person name="Kim T."/>
        </authorList>
    </citation>
    <scope>NUCLEOTIDE SEQUENCE [LARGE SCALE GENOMIC DNA]</scope>
    <source>
        <strain evidence="2">TK-2024</strain>
        <tissue evidence="2">Old leaves</tissue>
    </source>
</reference>
<evidence type="ECO:0000313" key="3">
    <source>
        <dbReference type="Proteomes" id="UP001472677"/>
    </source>
</evidence>